<proteinExistence type="predicted"/>
<dbReference type="Proteomes" id="UP001320148">
    <property type="component" value="Chromosome"/>
</dbReference>
<keyword evidence="2" id="KW-1185">Reference proteome</keyword>
<sequence>MAFAVGCAAIKAGGCTYCLVSQLPNHNRTHLCEYMHCVSHVHELSNKLGVPRAGAASIFKGKVCPRPTASSNPALKNSV</sequence>
<name>A0ABN6F227_9BACT</name>
<gene>
    <name evidence="1" type="ORF">DSLASN_16910</name>
</gene>
<dbReference type="EMBL" id="AP024488">
    <property type="protein sequence ID" value="BCS96059.1"/>
    <property type="molecule type" value="Genomic_DNA"/>
</dbReference>
<protein>
    <submittedName>
        <fullName evidence="1">Uncharacterized protein</fullName>
    </submittedName>
</protein>
<accession>A0ABN6F227</accession>
<organism evidence="1 2">
    <name type="scientific">Desulfoluna limicola</name>
    <dbReference type="NCBI Taxonomy" id="2810562"/>
    <lineage>
        <taxon>Bacteria</taxon>
        <taxon>Pseudomonadati</taxon>
        <taxon>Thermodesulfobacteriota</taxon>
        <taxon>Desulfobacteria</taxon>
        <taxon>Desulfobacterales</taxon>
        <taxon>Desulfolunaceae</taxon>
        <taxon>Desulfoluna</taxon>
    </lineage>
</organism>
<evidence type="ECO:0000313" key="2">
    <source>
        <dbReference type="Proteomes" id="UP001320148"/>
    </source>
</evidence>
<reference evidence="1 2" key="1">
    <citation type="submission" date="2021-02" db="EMBL/GenBank/DDBJ databases">
        <title>Complete genome of Desulfoluna sp. strain ASN36.</title>
        <authorList>
            <person name="Takahashi A."/>
            <person name="Kojima H."/>
            <person name="Fukui M."/>
        </authorList>
    </citation>
    <scope>NUCLEOTIDE SEQUENCE [LARGE SCALE GENOMIC DNA]</scope>
    <source>
        <strain evidence="1 2">ASN36</strain>
    </source>
</reference>
<evidence type="ECO:0000313" key="1">
    <source>
        <dbReference type="EMBL" id="BCS96059.1"/>
    </source>
</evidence>